<reference evidence="2" key="1">
    <citation type="journal article" date="2020" name="Stud. Mycol.">
        <title>101 Dothideomycetes genomes: a test case for predicting lifestyles and emergence of pathogens.</title>
        <authorList>
            <person name="Haridas S."/>
            <person name="Albert R."/>
            <person name="Binder M."/>
            <person name="Bloem J."/>
            <person name="Labutti K."/>
            <person name="Salamov A."/>
            <person name="Andreopoulos B."/>
            <person name="Baker S."/>
            <person name="Barry K."/>
            <person name="Bills G."/>
            <person name="Bluhm B."/>
            <person name="Cannon C."/>
            <person name="Castanera R."/>
            <person name="Culley D."/>
            <person name="Daum C."/>
            <person name="Ezra D."/>
            <person name="Gonzalez J."/>
            <person name="Henrissat B."/>
            <person name="Kuo A."/>
            <person name="Liang C."/>
            <person name="Lipzen A."/>
            <person name="Lutzoni F."/>
            <person name="Magnuson J."/>
            <person name="Mondo S."/>
            <person name="Nolan M."/>
            <person name="Ohm R."/>
            <person name="Pangilinan J."/>
            <person name="Park H.-J."/>
            <person name="Ramirez L."/>
            <person name="Alfaro M."/>
            <person name="Sun H."/>
            <person name="Tritt A."/>
            <person name="Yoshinaga Y."/>
            <person name="Zwiers L.-H."/>
            <person name="Turgeon B."/>
            <person name="Goodwin S."/>
            <person name="Spatafora J."/>
            <person name="Crous P."/>
            <person name="Grigoriev I."/>
        </authorList>
    </citation>
    <scope>NUCLEOTIDE SEQUENCE</scope>
    <source>
        <strain evidence="2">SCOH1-5</strain>
    </source>
</reference>
<dbReference type="Gene3D" id="1.10.10.60">
    <property type="entry name" value="Homeodomain-like"/>
    <property type="match status" value="1"/>
</dbReference>
<organism evidence="2 3">
    <name type="scientific">Cercospora zeae-maydis SCOH1-5</name>
    <dbReference type="NCBI Taxonomy" id="717836"/>
    <lineage>
        <taxon>Eukaryota</taxon>
        <taxon>Fungi</taxon>
        <taxon>Dikarya</taxon>
        <taxon>Ascomycota</taxon>
        <taxon>Pezizomycotina</taxon>
        <taxon>Dothideomycetes</taxon>
        <taxon>Dothideomycetidae</taxon>
        <taxon>Mycosphaerellales</taxon>
        <taxon>Mycosphaerellaceae</taxon>
        <taxon>Cercospora</taxon>
    </lineage>
</organism>
<protein>
    <recommendedName>
        <fullName evidence="1">Myb-like domain-containing protein</fullName>
    </recommendedName>
</protein>
<sequence length="294" mass="34206">MSRLHYLQLPTARLINGLTYTSCFKPTARSCSPVHSRWLQSSSGQRRNGEWTQDELNQLRALLAEGKRTCHAASALKRSRYAILQVAKFDAQKKGWWTPERPEDVFKFRQNNDIRRLESGEFDVEDKRTHLSRNRWTEAEYLRALEMRESGMSLQETADALGRPFQGVRNQFQRRNSNQDIPFAADLWTSAEDEQILALRKDGHSPYKIHEAMPHRTLSSIRRRLDELRSDCVTRSRPKRWEEEELALLCDLRSKWLGWKEISAQMPGRSPMACRVRYSHLKLACESKGGTANC</sequence>
<dbReference type="InterPro" id="IPR009057">
    <property type="entry name" value="Homeodomain-like_sf"/>
</dbReference>
<evidence type="ECO:0000313" key="2">
    <source>
        <dbReference type="EMBL" id="KAF2211041.1"/>
    </source>
</evidence>
<feature type="domain" description="Myb-like" evidence="1">
    <location>
        <begin position="233"/>
        <end position="282"/>
    </location>
</feature>
<dbReference type="EMBL" id="ML992678">
    <property type="protein sequence ID" value="KAF2211041.1"/>
    <property type="molecule type" value="Genomic_DNA"/>
</dbReference>
<name>A0A6A6FCC4_9PEZI</name>
<accession>A0A6A6FCC4</accession>
<dbReference type="Pfam" id="PF13921">
    <property type="entry name" value="Myb_DNA-bind_6"/>
    <property type="match status" value="1"/>
</dbReference>
<evidence type="ECO:0000259" key="1">
    <source>
        <dbReference type="PROSITE" id="PS50090"/>
    </source>
</evidence>
<dbReference type="CDD" id="cd00167">
    <property type="entry name" value="SANT"/>
    <property type="match status" value="1"/>
</dbReference>
<dbReference type="PROSITE" id="PS50090">
    <property type="entry name" value="MYB_LIKE"/>
    <property type="match status" value="1"/>
</dbReference>
<dbReference type="SUPFAM" id="SSF46689">
    <property type="entry name" value="Homeodomain-like"/>
    <property type="match status" value="1"/>
</dbReference>
<dbReference type="OrthoDB" id="3625020at2759"/>
<gene>
    <name evidence="2" type="ORF">CERZMDRAFT_98777</name>
</gene>
<dbReference type="SMART" id="SM00717">
    <property type="entry name" value="SANT"/>
    <property type="match status" value="2"/>
</dbReference>
<dbReference type="InterPro" id="IPR001005">
    <property type="entry name" value="SANT/Myb"/>
</dbReference>
<dbReference type="AlphaFoldDB" id="A0A6A6FCC4"/>
<evidence type="ECO:0000313" key="3">
    <source>
        <dbReference type="Proteomes" id="UP000799539"/>
    </source>
</evidence>
<dbReference type="Proteomes" id="UP000799539">
    <property type="component" value="Unassembled WGS sequence"/>
</dbReference>
<keyword evidence="3" id="KW-1185">Reference proteome</keyword>
<proteinExistence type="predicted"/>